<dbReference type="PROSITE" id="PS50853">
    <property type="entry name" value="FN3"/>
    <property type="match status" value="1"/>
</dbReference>
<dbReference type="EMBL" id="X14402">
    <property type="protein sequence ID" value="CAA32575.1"/>
    <property type="molecule type" value="Genomic_DNA"/>
</dbReference>
<organism evidence="2">
    <name type="scientific">Mus musculus</name>
    <name type="common">Mouse</name>
    <dbReference type="NCBI Taxonomy" id="10090"/>
    <lineage>
        <taxon>Eukaryota</taxon>
        <taxon>Metazoa</taxon>
        <taxon>Chordata</taxon>
        <taxon>Craniata</taxon>
        <taxon>Vertebrata</taxon>
        <taxon>Euteleostomi</taxon>
        <taxon>Mammalia</taxon>
        <taxon>Eutheria</taxon>
        <taxon>Euarchontoglires</taxon>
        <taxon>Glires</taxon>
        <taxon>Rodentia</taxon>
        <taxon>Myomorpha</taxon>
        <taxon>Muroidea</taxon>
        <taxon>Muridae</taxon>
        <taxon>Murinae</taxon>
        <taxon>Mus</taxon>
        <taxon>Mus</taxon>
    </lineage>
</organism>
<dbReference type="AlphaFoldDB" id="Q61945"/>
<dbReference type="InterPro" id="IPR003961">
    <property type="entry name" value="FN3_dom"/>
</dbReference>
<dbReference type="CDD" id="cd00063">
    <property type="entry name" value="FN3"/>
    <property type="match status" value="1"/>
</dbReference>
<reference evidence="2" key="1">
    <citation type="journal article" date="1989" name="EMBO J.">
        <title>Differential exon usage involving an unusual splicing mechanism generates at least eight types of NCAM cDNA in mouse brain.</title>
        <authorList>
            <person name="Santoni M.J."/>
            <person name="Barthels D."/>
            <person name="Vopper G."/>
            <person name="Boned A."/>
            <person name="Goridis C."/>
            <person name="Wille W."/>
        </authorList>
    </citation>
    <scope>NUCLEOTIDE SEQUENCE</scope>
    <source>
        <strain evidence="2">Balb/c</strain>
    </source>
</reference>
<proteinExistence type="predicted"/>
<dbReference type="InterPro" id="IPR013783">
    <property type="entry name" value="Ig-like_fold"/>
</dbReference>
<name>Q61945_MOUSE</name>
<dbReference type="FunFam" id="2.60.40.10:FF:000173">
    <property type="entry name" value="Neural cell adhesion molecule 1"/>
    <property type="match status" value="1"/>
</dbReference>
<evidence type="ECO:0000259" key="1">
    <source>
        <dbReference type="PROSITE" id="PS50853"/>
    </source>
</evidence>
<dbReference type="InterPro" id="IPR036116">
    <property type="entry name" value="FN3_sf"/>
</dbReference>
<dbReference type="Gene3D" id="2.60.40.10">
    <property type="entry name" value="Immunoglobulins"/>
    <property type="match status" value="1"/>
</dbReference>
<dbReference type="PeptideAtlas" id="Q61945"/>
<dbReference type="Pfam" id="PF00041">
    <property type="entry name" value="fn3"/>
    <property type="match status" value="1"/>
</dbReference>
<sequence length="49" mass="5236">NMEGIVTIMGLKPETRYSVRLAALNGKGLGEISAATEFKTQPVHSPPPQ</sequence>
<evidence type="ECO:0000313" key="2">
    <source>
        <dbReference type="EMBL" id="CAA32575.1"/>
    </source>
</evidence>
<dbReference type="SUPFAM" id="SSF49265">
    <property type="entry name" value="Fibronectin type III"/>
    <property type="match status" value="1"/>
</dbReference>
<accession>Q61945</accession>
<feature type="domain" description="Fibronectin type-III" evidence="1">
    <location>
        <begin position="1"/>
        <end position="43"/>
    </location>
</feature>
<protein>
    <submittedName>
        <fullName evidence="2">NCAM</fullName>
    </submittedName>
</protein>